<evidence type="ECO:0000259" key="9">
    <source>
        <dbReference type="Pfam" id="PF23357"/>
    </source>
</evidence>
<evidence type="ECO:0000256" key="5">
    <source>
        <dbReference type="ARBA" id="ARBA00023136"/>
    </source>
</evidence>
<feature type="transmembrane region" description="Helical" evidence="7">
    <location>
        <begin position="12"/>
        <end position="36"/>
    </location>
</feature>
<sequence length="972" mass="106698">MSEILRVARRELAAFFGSPVAYLFIGTFLAVSLFVFFWVDAFFARNIADVRPLFEWMPILLIFLCAALTMRLWSEERRAGTLETLLTLPVTTPRLVLGKFLAALGLVSVSLALTLPLPLTVALLGPLDWGPVLGAYLATLLLAAAYLSIGLFVSSRTDNPIVALIGATLVSAFLYLIGSPALTALVGHGGGELLRLIGSGARFESITRGVLDLRDLYYYLSLVGVFLTLTVYSLERLRWAEHGANPRHHRRWILITALTVANLAAANLWLHPVSAIRADLTEGRLYSLSEATRTYLDQLQEPLLIRGYFSAQTHPLLAPLVPQLRDLLKELEIAGQGRVRVEFVDPQQSPELEREAGEQYGIRPVAFQTETKYQASVVNSYFDLLVKYGDQFETLGFQDLIEVKVRSESDLDVRLRNPEYDLTRTIKKVLYGYRGGGDLFASHSSPLHFQGFISDAAALPEPLPALRRELEALLGELAATSAGRFSFEIADPAAGDGSLAKSIQEQFGFEPLLTSLLDPTPFYFYMVLQSDDRATPIPIPPPESLDRAGLSRAIEAAIKRFAPGMLRTLALYTPSPAPQDFGMGMSAGNEYGLLQESLRENFSLRETDLTSGQVPEDTDLLLVIGPEDLDEKQQFAIDQFLMQGGTAILAASSFHVDLTGGSIAARRAATGLDDWLAHQGLHLEPTLVLDPQNTPFPIPVQRDLGGFVVQEIQTLDYPYFPDVRADGLAETSGITSNLGQITLNWSSPIRVDADRNAERQVIELIQSSAGAWTSDSDDMQPDFEQHGPLGFARGDDQGRKLLAVAVEGRFQSPFAGRPSPLLAREEDGAAADSSIPDESEETEKSQPVFSGVVESSPPSARLILIGSSSFLTDTAISLAGEATQSRYLKPIELIQNAVDWSLEDRGLLTLRGRGQFSRLLEPIGQQRRLFWESLNYLLALGGLALVFWLYRRLRARREQGYAAILSNGGTSS</sequence>
<organism evidence="10 11">
    <name type="scientific">Thiocystis violascens (strain ATCC 17096 / DSM 198 / 6111)</name>
    <name type="common">Chromatium violascens</name>
    <dbReference type="NCBI Taxonomy" id="765911"/>
    <lineage>
        <taxon>Bacteria</taxon>
        <taxon>Pseudomonadati</taxon>
        <taxon>Pseudomonadota</taxon>
        <taxon>Gammaproteobacteria</taxon>
        <taxon>Chromatiales</taxon>
        <taxon>Chromatiaceae</taxon>
        <taxon>Thiocystis</taxon>
    </lineage>
</organism>
<feature type="transmembrane region" description="Helical" evidence="7">
    <location>
        <begin position="252"/>
        <end position="270"/>
    </location>
</feature>
<feature type="transmembrane region" description="Helical" evidence="7">
    <location>
        <begin position="161"/>
        <end position="186"/>
    </location>
</feature>
<evidence type="ECO:0000256" key="3">
    <source>
        <dbReference type="ARBA" id="ARBA00022692"/>
    </source>
</evidence>
<evidence type="ECO:0000313" key="10">
    <source>
        <dbReference type="EMBL" id="AFL72706.1"/>
    </source>
</evidence>
<gene>
    <name evidence="10" type="ordered locus">Thivi_0652</name>
</gene>
<dbReference type="PANTHER" id="PTHR30294">
    <property type="entry name" value="MEMBRANE COMPONENT OF ABC TRANSPORTER YHHJ-RELATED"/>
    <property type="match status" value="1"/>
</dbReference>
<keyword evidence="5 7" id="KW-0472">Membrane</keyword>
<feature type="transmembrane region" description="Helical" evidence="7">
    <location>
        <begin position="95"/>
        <end position="113"/>
    </location>
</feature>
<evidence type="ECO:0000313" key="11">
    <source>
        <dbReference type="Proteomes" id="UP000006062"/>
    </source>
</evidence>
<dbReference type="EMBL" id="CP003154">
    <property type="protein sequence ID" value="AFL72706.1"/>
    <property type="molecule type" value="Genomic_DNA"/>
</dbReference>
<dbReference type="RefSeq" id="WP_014777201.1">
    <property type="nucleotide sequence ID" value="NC_018012.1"/>
</dbReference>
<feature type="domain" description="ABC-type uncharacterised transport system" evidence="8">
    <location>
        <begin position="594"/>
        <end position="879"/>
    </location>
</feature>
<dbReference type="Proteomes" id="UP000006062">
    <property type="component" value="Chromosome"/>
</dbReference>
<feature type="region of interest" description="Disordered" evidence="6">
    <location>
        <begin position="815"/>
        <end position="853"/>
    </location>
</feature>
<reference evidence="10 11" key="1">
    <citation type="submission" date="2012-06" db="EMBL/GenBank/DDBJ databases">
        <title>Complete sequence of Thiocystis violascens DSM 198.</title>
        <authorList>
            <consortium name="US DOE Joint Genome Institute"/>
            <person name="Lucas S."/>
            <person name="Han J."/>
            <person name="Lapidus A."/>
            <person name="Cheng J.-F."/>
            <person name="Goodwin L."/>
            <person name="Pitluck S."/>
            <person name="Peters L."/>
            <person name="Ovchinnikova G."/>
            <person name="Teshima H."/>
            <person name="Detter J.C."/>
            <person name="Han C."/>
            <person name="Tapia R."/>
            <person name="Land M."/>
            <person name="Hauser L."/>
            <person name="Kyrpides N."/>
            <person name="Ivanova N."/>
            <person name="Pagani I."/>
            <person name="Vogl K."/>
            <person name="Liu Z."/>
            <person name="Frigaard N.-U."/>
            <person name="Bryant D."/>
            <person name="Woyke T."/>
        </authorList>
    </citation>
    <scope>NUCLEOTIDE SEQUENCE [LARGE SCALE GENOMIC DNA]</scope>
    <source>
        <strain evidence="11">ATCC 17096 / DSM 198 / 6111</strain>
    </source>
</reference>
<evidence type="ECO:0000259" key="8">
    <source>
        <dbReference type="Pfam" id="PF09822"/>
    </source>
</evidence>
<name>I3Y6T8_THIV6</name>
<keyword evidence="11" id="KW-1185">Reference proteome</keyword>
<dbReference type="InterPro" id="IPR055396">
    <property type="entry name" value="DUF7088"/>
</dbReference>
<feature type="transmembrane region" description="Helical" evidence="7">
    <location>
        <begin position="133"/>
        <end position="154"/>
    </location>
</feature>
<protein>
    <submittedName>
        <fullName evidence="10">ABC-type transport system involved in multi-copper enzyme maturation, permease component</fullName>
    </submittedName>
</protein>
<keyword evidence="3 7" id="KW-0812">Transmembrane</keyword>
<proteinExistence type="predicted"/>
<comment type="subcellular location">
    <subcellularLocation>
        <location evidence="1">Cell membrane</location>
        <topology evidence="1">Multi-pass membrane protein</topology>
    </subcellularLocation>
</comment>
<dbReference type="InterPro" id="IPR019196">
    <property type="entry name" value="ABC_transp_unknown"/>
</dbReference>
<feature type="transmembrane region" description="Helical" evidence="7">
    <location>
        <begin position="56"/>
        <end position="74"/>
    </location>
</feature>
<dbReference type="OrthoDB" id="9794512at2"/>
<dbReference type="Pfam" id="PF09822">
    <property type="entry name" value="ABC_transp_aux"/>
    <property type="match status" value="1"/>
</dbReference>
<keyword evidence="2" id="KW-1003">Cell membrane</keyword>
<dbReference type="PANTHER" id="PTHR30294:SF29">
    <property type="entry name" value="MULTIDRUG ABC TRANSPORTER PERMEASE YBHS-RELATED"/>
    <property type="match status" value="1"/>
</dbReference>
<feature type="domain" description="DUF7088" evidence="9">
    <location>
        <begin position="283"/>
        <end position="386"/>
    </location>
</feature>
<feature type="transmembrane region" description="Helical" evidence="7">
    <location>
        <begin position="929"/>
        <end position="950"/>
    </location>
</feature>
<evidence type="ECO:0000256" key="7">
    <source>
        <dbReference type="SAM" id="Phobius"/>
    </source>
</evidence>
<accession>I3Y6T8</accession>
<dbReference type="STRING" id="765911.Thivi_0652"/>
<dbReference type="InterPro" id="IPR051449">
    <property type="entry name" value="ABC-2_transporter_component"/>
</dbReference>
<dbReference type="AlphaFoldDB" id="I3Y6T8"/>
<dbReference type="HOGENOM" id="CLU_305184_0_0_6"/>
<evidence type="ECO:0000256" key="1">
    <source>
        <dbReference type="ARBA" id="ARBA00004651"/>
    </source>
</evidence>
<dbReference type="GO" id="GO:0140359">
    <property type="term" value="F:ABC-type transporter activity"/>
    <property type="evidence" value="ECO:0007669"/>
    <property type="project" value="InterPro"/>
</dbReference>
<feature type="transmembrane region" description="Helical" evidence="7">
    <location>
        <begin position="216"/>
        <end position="232"/>
    </location>
</feature>
<dbReference type="Pfam" id="PF23357">
    <property type="entry name" value="DUF7088"/>
    <property type="match status" value="1"/>
</dbReference>
<keyword evidence="4 7" id="KW-1133">Transmembrane helix</keyword>
<evidence type="ECO:0000256" key="6">
    <source>
        <dbReference type="SAM" id="MobiDB-lite"/>
    </source>
</evidence>
<dbReference type="Pfam" id="PF12679">
    <property type="entry name" value="ABC2_membrane_2"/>
    <property type="match status" value="1"/>
</dbReference>
<dbReference type="eggNOG" id="COG1277">
    <property type="taxonomic scope" value="Bacteria"/>
</dbReference>
<dbReference type="eggNOG" id="COG3225">
    <property type="taxonomic scope" value="Bacteria"/>
</dbReference>
<dbReference type="GO" id="GO:0005886">
    <property type="term" value="C:plasma membrane"/>
    <property type="evidence" value="ECO:0007669"/>
    <property type="project" value="UniProtKB-SubCell"/>
</dbReference>
<evidence type="ECO:0000256" key="4">
    <source>
        <dbReference type="ARBA" id="ARBA00022989"/>
    </source>
</evidence>
<dbReference type="KEGG" id="tvi:Thivi_0652"/>
<evidence type="ECO:0000256" key="2">
    <source>
        <dbReference type="ARBA" id="ARBA00022475"/>
    </source>
</evidence>